<feature type="transmembrane region" description="Helical" evidence="2">
    <location>
        <begin position="126"/>
        <end position="148"/>
    </location>
</feature>
<feature type="compositionally biased region" description="Low complexity" evidence="1">
    <location>
        <begin position="66"/>
        <end position="76"/>
    </location>
</feature>
<dbReference type="PANTHER" id="PTHR35895:SF1">
    <property type="entry name" value="LIPID-BINDING SERUM GLYCOPROTEIN C-TERMINAL DOMAIN-CONTAINING PROTEIN"/>
    <property type="match status" value="1"/>
</dbReference>
<proteinExistence type="predicted"/>
<name>A0A7S4P8X6_GUITH</name>
<dbReference type="PANTHER" id="PTHR35895">
    <property type="entry name" value="CHROMOSOME 16, WHOLE GENOME SHOTGUN SEQUENCE"/>
    <property type="match status" value="1"/>
</dbReference>
<feature type="compositionally biased region" description="Basic and acidic residues" evidence="1">
    <location>
        <begin position="79"/>
        <end position="94"/>
    </location>
</feature>
<sequence length="1180" mass="127725">MSNWYDEEERGGGGRRTQKDRATSLFEAVTGYLKREKRRDPPRKKTSTVIWSGGDANEGNADDSDSPSSRLLPGSSWNEIRRQEDRDVPPSTERSRGWFLSKVRDDETVHGTCVPLLCDGKIAPRLISCCGVTFIMIIIGIIAAPLTVQSLMSSSILDLRELNVTIVNSNQIEQGVIGWIDSAPVVEVDSRLSVGIWASWLWPGSINIGESNFSAVLPSQDDPVHGVKSEVSCMLGELLLPGFSIERESDVLLRNGKIKLSNSDHSECLDEFVRNIFFLQETRMAIQGQISLSLELHFLGMSLSLGFSDIKVEKEISAKSMDRLSKGQISIVDFDMKSSDMEQMMIRSELMVNNPSIFQIADFGIVTLDISYKNKRIGSFSSDTVKNLVPGTNKLSVSGILKPEDVVSSSELFSSLVNGRPVLLTANLTSVSNHFIAGGLIGTELDVTVSGKRMPLVSGSSIFFPRLALRPVESSIVELDAEIQLELVDIFGQDSPFALTGISLLSVSAFYQQSMAANLQVIPDKILRLSRYRYSLSFASLATVSPVPFSQLLLDFFNSTELEVEIRCTCNVNITTAMGNLTLTGVYLTQDLVLKGCGGLRDVEVDSIQVFSSVGGSLLFSAEGSFRNPSNASASLGAIALALERRGLRLGQVFSQSMSIGPGKNVMRVSGHLLPSSKEEKDELGQVVGSFLRGERVDLQLVGLSAQSFDSEWLQQVVEKLSFNIPFQSPAPNISVESFNVSSADVSLSDGGDILFSCSLWVQVTLPFEAALDVTSLSADLILSRTADSSPLARLTVPLTDVVYDAPTSRLFLSLVDQSLVVLDEDLVAQVLVEAQEAGGASVRLSGNVSSTLRFDFGEILVDSLPLLLELPLHVSGSELGRLIHVSDLDFVDGNSSDQLPFSLHVNVNNPTAVSADVGDVTLGISPTGCLVPAPMMLVEMKALHVSSGWSHLIVNGLYRNPPDPQQYPCAADFISALVGGRPVNISVVESHASAPLVQAVLRAMRLRTELNGLPVRLQTVARAIMLDPVPVFRDKEVHVRVDVRNPFSVDARVSQISLSLEAEGGDIGRFEADMTLNPLLIPRSKTTLTPELCVDLLKLLDLALFRAFIKAAASKGGAEVHVTGSVRLTLGAKFSSTLFLDRQAVPTYLEIRAASSCWPAAGLSTGRKRFQPSDVVSVG</sequence>
<dbReference type="Pfam" id="PF12505">
    <property type="entry name" value="DUF3712"/>
    <property type="match status" value="2"/>
</dbReference>
<evidence type="ECO:0000256" key="1">
    <source>
        <dbReference type="SAM" id="MobiDB-lite"/>
    </source>
</evidence>
<evidence type="ECO:0000313" key="3">
    <source>
        <dbReference type="EMBL" id="CAE2327329.1"/>
    </source>
</evidence>
<dbReference type="EMBL" id="HBKN01039628">
    <property type="protein sequence ID" value="CAE2327329.1"/>
    <property type="molecule type" value="Transcribed_RNA"/>
</dbReference>
<dbReference type="InterPro" id="IPR022185">
    <property type="entry name" value="DUF3712"/>
</dbReference>
<protein>
    <submittedName>
        <fullName evidence="3">Uncharacterized protein</fullName>
    </submittedName>
</protein>
<gene>
    <name evidence="3" type="ORF">GTHE00462_LOCUS31001</name>
</gene>
<feature type="compositionally biased region" description="Basic residues" evidence="1">
    <location>
        <begin position="35"/>
        <end position="46"/>
    </location>
</feature>
<dbReference type="InterPro" id="IPR046368">
    <property type="entry name" value="Tag1"/>
</dbReference>
<dbReference type="GO" id="GO:0016020">
    <property type="term" value="C:membrane"/>
    <property type="evidence" value="ECO:0007669"/>
    <property type="project" value="TreeGrafter"/>
</dbReference>
<accession>A0A7S4P8X6</accession>
<evidence type="ECO:0000256" key="2">
    <source>
        <dbReference type="SAM" id="Phobius"/>
    </source>
</evidence>
<dbReference type="AlphaFoldDB" id="A0A7S4P8X6"/>
<keyword evidence="2" id="KW-0812">Transmembrane</keyword>
<organism evidence="3">
    <name type="scientific">Guillardia theta</name>
    <name type="common">Cryptophyte</name>
    <name type="synonym">Cryptomonas phi</name>
    <dbReference type="NCBI Taxonomy" id="55529"/>
    <lineage>
        <taxon>Eukaryota</taxon>
        <taxon>Cryptophyceae</taxon>
        <taxon>Pyrenomonadales</taxon>
        <taxon>Geminigeraceae</taxon>
        <taxon>Guillardia</taxon>
    </lineage>
</organism>
<keyword evidence="2" id="KW-0472">Membrane</keyword>
<feature type="region of interest" description="Disordered" evidence="1">
    <location>
        <begin position="1"/>
        <end position="94"/>
    </location>
</feature>
<reference evidence="3" key="1">
    <citation type="submission" date="2021-01" db="EMBL/GenBank/DDBJ databases">
        <authorList>
            <person name="Corre E."/>
            <person name="Pelletier E."/>
            <person name="Niang G."/>
            <person name="Scheremetjew M."/>
            <person name="Finn R."/>
            <person name="Kale V."/>
            <person name="Holt S."/>
            <person name="Cochrane G."/>
            <person name="Meng A."/>
            <person name="Brown T."/>
            <person name="Cohen L."/>
        </authorList>
    </citation>
    <scope>NUCLEOTIDE SEQUENCE</scope>
    <source>
        <strain evidence="3">CCMP 2712</strain>
    </source>
</reference>
<keyword evidence="2" id="KW-1133">Transmembrane helix</keyword>